<protein>
    <submittedName>
        <fullName evidence="2">Uncharacterized protein</fullName>
    </submittedName>
</protein>
<comment type="caution">
    <text evidence="2">The sequence shown here is derived from an EMBL/GenBank/DDBJ whole genome shotgun (WGS) entry which is preliminary data.</text>
</comment>
<sequence length="137" mass="16114">MAGNREMGSLRSSGDSIEGDRTLVRARSLRSDRAPARAPSLHGDRAPARARSLRSDRAEWTFGRYNDGLHRKKEWDEGIEEETKKLTRKVDDHELKIRSLYSIEDRLSRLEEDEKKNAEEIEDLKYFLKNRYPNEFY</sequence>
<gene>
    <name evidence="2" type="ORF">F2Q70_00004637</name>
</gene>
<evidence type="ECO:0000256" key="1">
    <source>
        <dbReference type="SAM" id="MobiDB-lite"/>
    </source>
</evidence>
<reference evidence="2" key="1">
    <citation type="submission" date="2019-12" db="EMBL/GenBank/DDBJ databases">
        <title>Genome sequencing and annotation of Brassica cretica.</title>
        <authorList>
            <person name="Studholme D.J."/>
            <person name="Sarris P.F."/>
        </authorList>
    </citation>
    <scope>NUCLEOTIDE SEQUENCE</scope>
    <source>
        <strain evidence="2">PFS-102/07</strain>
        <tissue evidence="2">Leaf</tissue>
    </source>
</reference>
<proteinExistence type="predicted"/>
<dbReference type="EMBL" id="QGKY02001015">
    <property type="protein sequence ID" value="KAF2573504.1"/>
    <property type="molecule type" value="Genomic_DNA"/>
</dbReference>
<organism evidence="2">
    <name type="scientific">Brassica cretica</name>
    <name type="common">Mustard</name>
    <dbReference type="NCBI Taxonomy" id="69181"/>
    <lineage>
        <taxon>Eukaryota</taxon>
        <taxon>Viridiplantae</taxon>
        <taxon>Streptophyta</taxon>
        <taxon>Embryophyta</taxon>
        <taxon>Tracheophyta</taxon>
        <taxon>Spermatophyta</taxon>
        <taxon>Magnoliopsida</taxon>
        <taxon>eudicotyledons</taxon>
        <taxon>Gunneridae</taxon>
        <taxon>Pentapetalae</taxon>
        <taxon>rosids</taxon>
        <taxon>malvids</taxon>
        <taxon>Brassicales</taxon>
        <taxon>Brassicaceae</taxon>
        <taxon>Brassiceae</taxon>
        <taxon>Brassica</taxon>
    </lineage>
</organism>
<feature type="compositionally biased region" description="Basic and acidic residues" evidence="1">
    <location>
        <begin position="42"/>
        <end position="52"/>
    </location>
</feature>
<evidence type="ECO:0000313" key="2">
    <source>
        <dbReference type="EMBL" id="KAF2573504.1"/>
    </source>
</evidence>
<accession>A0A8S9IUV5</accession>
<feature type="compositionally biased region" description="Basic and acidic residues" evidence="1">
    <location>
        <begin position="18"/>
        <end position="35"/>
    </location>
</feature>
<feature type="region of interest" description="Disordered" evidence="1">
    <location>
        <begin position="1"/>
        <end position="52"/>
    </location>
</feature>
<dbReference type="AlphaFoldDB" id="A0A8S9IUV5"/>
<name>A0A8S9IUV5_BRACR</name>